<dbReference type="InterPro" id="IPR052523">
    <property type="entry name" value="Trichothecene_AcTrans"/>
</dbReference>
<dbReference type="PROSITE" id="PS51186">
    <property type="entry name" value="GNAT"/>
    <property type="match status" value="1"/>
</dbReference>
<dbReference type="PANTHER" id="PTHR42791">
    <property type="entry name" value="GNAT FAMILY ACETYLTRANSFERASE"/>
    <property type="match status" value="1"/>
</dbReference>
<dbReference type="InterPro" id="IPR000182">
    <property type="entry name" value="GNAT_dom"/>
</dbReference>
<organism evidence="2 3">
    <name type="scientific">Hyaloscypha variabilis (strain UAMH 11265 / GT02V1 / F)</name>
    <name type="common">Meliniomyces variabilis</name>
    <dbReference type="NCBI Taxonomy" id="1149755"/>
    <lineage>
        <taxon>Eukaryota</taxon>
        <taxon>Fungi</taxon>
        <taxon>Dikarya</taxon>
        <taxon>Ascomycota</taxon>
        <taxon>Pezizomycotina</taxon>
        <taxon>Leotiomycetes</taxon>
        <taxon>Helotiales</taxon>
        <taxon>Hyaloscyphaceae</taxon>
        <taxon>Hyaloscypha</taxon>
        <taxon>Hyaloscypha variabilis</taxon>
    </lineage>
</organism>
<keyword evidence="3" id="KW-1185">Reference proteome</keyword>
<dbReference type="EMBL" id="KZ613937">
    <property type="protein sequence ID" value="PMD48407.1"/>
    <property type="molecule type" value="Genomic_DNA"/>
</dbReference>
<dbReference type="PANTHER" id="PTHR42791:SF2">
    <property type="entry name" value="N-ACETYLTRANSFERASE DOMAIN-CONTAINING PROTEIN"/>
    <property type="match status" value="1"/>
</dbReference>
<feature type="domain" description="N-acetyltransferase" evidence="1">
    <location>
        <begin position="8"/>
        <end position="224"/>
    </location>
</feature>
<dbReference type="Pfam" id="PF00583">
    <property type="entry name" value="Acetyltransf_1"/>
    <property type="match status" value="1"/>
</dbReference>
<reference evidence="2 3" key="1">
    <citation type="submission" date="2016-04" db="EMBL/GenBank/DDBJ databases">
        <title>A degradative enzymes factory behind the ericoid mycorrhizal symbiosis.</title>
        <authorList>
            <consortium name="DOE Joint Genome Institute"/>
            <person name="Martino E."/>
            <person name="Morin E."/>
            <person name="Grelet G."/>
            <person name="Kuo A."/>
            <person name="Kohler A."/>
            <person name="Daghino S."/>
            <person name="Barry K."/>
            <person name="Choi C."/>
            <person name="Cichocki N."/>
            <person name="Clum A."/>
            <person name="Copeland A."/>
            <person name="Hainaut M."/>
            <person name="Haridas S."/>
            <person name="Labutti K."/>
            <person name="Lindquist E."/>
            <person name="Lipzen A."/>
            <person name="Khouja H.-R."/>
            <person name="Murat C."/>
            <person name="Ohm R."/>
            <person name="Olson A."/>
            <person name="Spatafora J."/>
            <person name="Veneault-Fourrey C."/>
            <person name="Henrissat B."/>
            <person name="Grigoriev I."/>
            <person name="Martin F."/>
            <person name="Perotto S."/>
        </authorList>
    </citation>
    <scope>NUCLEOTIDE SEQUENCE [LARGE SCALE GENOMIC DNA]</scope>
    <source>
        <strain evidence="2 3">F</strain>
    </source>
</reference>
<proteinExistence type="predicted"/>
<accession>A0A2J6SCC4</accession>
<gene>
    <name evidence="2" type="ORF">L207DRAFT_627141</name>
</gene>
<keyword evidence="2" id="KW-0808">Transferase</keyword>
<evidence type="ECO:0000313" key="2">
    <source>
        <dbReference type="EMBL" id="PMD48407.1"/>
    </source>
</evidence>
<protein>
    <submittedName>
        <fullName evidence="2">Acyl-CoA N-acyltransferase</fullName>
    </submittedName>
</protein>
<dbReference type="SUPFAM" id="SSF55729">
    <property type="entry name" value="Acyl-CoA N-acyltransferases (Nat)"/>
    <property type="match status" value="1"/>
</dbReference>
<dbReference type="Proteomes" id="UP000235786">
    <property type="component" value="Unassembled WGS sequence"/>
</dbReference>
<dbReference type="STRING" id="1149755.A0A2J6SCC4"/>
<evidence type="ECO:0000313" key="3">
    <source>
        <dbReference type="Proteomes" id="UP000235786"/>
    </source>
</evidence>
<dbReference type="CDD" id="cd04301">
    <property type="entry name" value="NAT_SF"/>
    <property type="match status" value="1"/>
</dbReference>
<dbReference type="GO" id="GO:0016747">
    <property type="term" value="F:acyltransferase activity, transferring groups other than amino-acyl groups"/>
    <property type="evidence" value="ECO:0007669"/>
    <property type="project" value="InterPro"/>
</dbReference>
<dbReference type="AlphaFoldDB" id="A0A2J6SCC4"/>
<name>A0A2J6SCC4_HYAVF</name>
<dbReference type="OrthoDB" id="410198at2759"/>
<keyword evidence="2" id="KW-0012">Acyltransferase</keyword>
<dbReference type="Gene3D" id="3.40.630.30">
    <property type="match status" value="1"/>
</dbReference>
<dbReference type="InterPro" id="IPR016181">
    <property type="entry name" value="Acyl_CoA_acyltransferase"/>
</dbReference>
<evidence type="ECO:0000259" key="1">
    <source>
        <dbReference type="PROSITE" id="PS51186"/>
    </source>
</evidence>
<sequence>MASESIEVTLSHADTTDLPALAEINRLAYMQETISMIAFKDWPAETNMFNFFQARIKARMETPNTLVFKALTGTGEIAGFVCWTLEPEKVVDEATAKLGMGANGPTGKALLQMQEIFNLEFIMAAAPEMENMGNLVKGQKHYYLSAFVVTPKYQRKGIGSKLLRHCLEIADRDVLPAWLSAFPGSHSLYLRFGFEDVEHQDIDLNKWDHYRFRGFGIYRQYFMARQPKTKTLTT</sequence>